<name>A0A5D4SYH2_9BACI</name>
<feature type="region of interest" description="Disordered" evidence="1">
    <location>
        <begin position="1"/>
        <end position="41"/>
    </location>
</feature>
<evidence type="ECO:0000256" key="1">
    <source>
        <dbReference type="SAM" id="MobiDB-lite"/>
    </source>
</evidence>
<reference evidence="2 3" key="1">
    <citation type="submission" date="2019-08" db="EMBL/GenBank/DDBJ databases">
        <title>Bacillus genomes from the desert of Cuatro Cienegas, Coahuila.</title>
        <authorList>
            <person name="Olmedo-Alvarez G."/>
        </authorList>
    </citation>
    <scope>NUCLEOTIDE SEQUENCE [LARGE SCALE GENOMIC DNA]</scope>
    <source>
        <strain evidence="2 3">CH28_1T</strain>
    </source>
</reference>
<feature type="compositionally biased region" description="Basic and acidic residues" evidence="1">
    <location>
        <begin position="7"/>
        <end position="30"/>
    </location>
</feature>
<accession>A0A5D4SYH2</accession>
<gene>
    <name evidence="2" type="ORF">FZC76_12155</name>
</gene>
<dbReference type="AlphaFoldDB" id="A0A5D4SYH2"/>
<proteinExistence type="predicted"/>
<dbReference type="Proteomes" id="UP000322524">
    <property type="component" value="Unassembled WGS sequence"/>
</dbReference>
<dbReference type="EMBL" id="VTEV01000004">
    <property type="protein sequence ID" value="TYS68470.1"/>
    <property type="molecule type" value="Genomic_DNA"/>
</dbReference>
<comment type="caution">
    <text evidence="2">The sequence shown here is derived from an EMBL/GenBank/DDBJ whole genome shotgun (WGS) entry which is preliminary data.</text>
</comment>
<feature type="compositionally biased region" description="Polar residues" evidence="1">
    <location>
        <begin position="31"/>
        <end position="41"/>
    </location>
</feature>
<organism evidence="2 3">
    <name type="scientific">Sutcliffiella horikoshii</name>
    <dbReference type="NCBI Taxonomy" id="79883"/>
    <lineage>
        <taxon>Bacteria</taxon>
        <taxon>Bacillati</taxon>
        <taxon>Bacillota</taxon>
        <taxon>Bacilli</taxon>
        <taxon>Bacillales</taxon>
        <taxon>Bacillaceae</taxon>
        <taxon>Sutcliffiella</taxon>
    </lineage>
</organism>
<sequence length="88" mass="10165">MKTSVTRKKDEGSPHSRYEDLGDKEKRGEKSSSSVGIKTSVTRIKTKKPPIQAVIFVLQKADVRIEKGIIHNFEENRYLTPFLHFLHR</sequence>
<protein>
    <submittedName>
        <fullName evidence="2">Uncharacterized protein</fullName>
    </submittedName>
</protein>
<evidence type="ECO:0000313" key="2">
    <source>
        <dbReference type="EMBL" id="TYS68470.1"/>
    </source>
</evidence>
<evidence type="ECO:0000313" key="3">
    <source>
        <dbReference type="Proteomes" id="UP000322524"/>
    </source>
</evidence>